<accession>A0AAW0FIA6</accession>
<dbReference type="InterPro" id="IPR001245">
    <property type="entry name" value="Ser-Thr/Tyr_kinase_cat_dom"/>
</dbReference>
<proteinExistence type="predicted"/>
<dbReference type="AlphaFoldDB" id="A0AAW0FIA6"/>
<dbReference type="InterPro" id="IPR008266">
    <property type="entry name" value="Tyr_kinase_AS"/>
</dbReference>
<feature type="compositionally biased region" description="Basic and acidic residues" evidence="1">
    <location>
        <begin position="150"/>
        <end position="163"/>
    </location>
</feature>
<dbReference type="Pfam" id="PF07714">
    <property type="entry name" value="PK_Tyr_Ser-Thr"/>
    <property type="match status" value="1"/>
</dbReference>
<evidence type="ECO:0000313" key="4">
    <source>
        <dbReference type="Proteomes" id="UP001385951"/>
    </source>
</evidence>
<reference evidence="3 4" key="1">
    <citation type="submission" date="2022-09" db="EMBL/GenBank/DDBJ databases">
        <authorList>
            <person name="Palmer J.M."/>
        </authorList>
    </citation>
    <scope>NUCLEOTIDE SEQUENCE [LARGE SCALE GENOMIC DNA]</scope>
    <source>
        <strain evidence="3 4">DSM 7382</strain>
    </source>
</reference>
<protein>
    <recommendedName>
        <fullName evidence="2">Protein kinase domain-containing protein</fullName>
    </recommendedName>
</protein>
<dbReference type="Gene3D" id="1.10.510.10">
    <property type="entry name" value="Transferase(Phosphotransferase) domain 1"/>
    <property type="match status" value="1"/>
</dbReference>
<evidence type="ECO:0000256" key="1">
    <source>
        <dbReference type="SAM" id="MobiDB-lite"/>
    </source>
</evidence>
<feature type="region of interest" description="Disordered" evidence="1">
    <location>
        <begin position="118"/>
        <end position="163"/>
    </location>
</feature>
<dbReference type="PANTHER" id="PTHR44329">
    <property type="entry name" value="SERINE/THREONINE-PROTEIN KINASE TNNI3K-RELATED"/>
    <property type="match status" value="1"/>
</dbReference>
<organism evidence="3 4">
    <name type="scientific">Cerrena zonata</name>
    <dbReference type="NCBI Taxonomy" id="2478898"/>
    <lineage>
        <taxon>Eukaryota</taxon>
        <taxon>Fungi</taxon>
        <taxon>Dikarya</taxon>
        <taxon>Basidiomycota</taxon>
        <taxon>Agaricomycotina</taxon>
        <taxon>Agaricomycetes</taxon>
        <taxon>Polyporales</taxon>
        <taxon>Cerrenaceae</taxon>
        <taxon>Cerrena</taxon>
    </lineage>
</organism>
<comment type="caution">
    <text evidence="3">The sequence shown here is derived from an EMBL/GenBank/DDBJ whole genome shotgun (WGS) entry which is preliminary data.</text>
</comment>
<evidence type="ECO:0000259" key="2">
    <source>
        <dbReference type="PROSITE" id="PS50011"/>
    </source>
</evidence>
<gene>
    <name evidence="3" type="ORF">QCA50_019984</name>
</gene>
<dbReference type="GO" id="GO:0004674">
    <property type="term" value="F:protein serine/threonine kinase activity"/>
    <property type="evidence" value="ECO:0007669"/>
    <property type="project" value="TreeGrafter"/>
</dbReference>
<dbReference type="SUPFAM" id="SSF56112">
    <property type="entry name" value="Protein kinase-like (PK-like)"/>
    <property type="match status" value="1"/>
</dbReference>
<name>A0AAW0FIA6_9APHY</name>
<feature type="domain" description="Protein kinase" evidence="2">
    <location>
        <begin position="190"/>
        <end position="453"/>
    </location>
</feature>
<dbReference type="EMBL" id="JASBNA010000096">
    <property type="protein sequence ID" value="KAK7677086.1"/>
    <property type="molecule type" value="Genomic_DNA"/>
</dbReference>
<keyword evidence="4" id="KW-1185">Reference proteome</keyword>
<sequence>MLPRYYGPFSSPRKERRENAPTLSLSIHQTIDISLCSIPLPADEEIARGGLFAPTSANPHTTLTIVQYNLPPHLNPSYSAPLKRTNSQPTTSSNTSFVRLNPVLQAVPYTQTAPVLPNWTSKTTAPHGRLHPLPAKDRQVDTPPTPNTIPDKDPDEKNENPQNCDDLRKILRKCREVCDLPPDYYASGVELTSTVYAYGGFSDVYKGRYLNRDVAVKQLRVRPDADGEKAKFRKKLFVEVILWKQCDYQYILPLIGVDFDPSSRPRLISPWMEKGSILKAAEALKHANKEYPAGEWLLQTAKALRFLSEKGMIHGDVRGANVLITNDLRIQLADFGLSSLINATNDSHGSYNGGATQWMAPELLTGDSRPTQASDVYSFACFSIEVYTLRNPYPSRNHNLVARRVISGHRPGRPSAHADMPMSDDLWHLMNLCWNADPSERPSAPALVNHLTRMGL</sequence>
<dbReference type="Proteomes" id="UP001385951">
    <property type="component" value="Unassembled WGS sequence"/>
</dbReference>
<dbReference type="GO" id="GO:0005524">
    <property type="term" value="F:ATP binding"/>
    <property type="evidence" value="ECO:0007669"/>
    <property type="project" value="InterPro"/>
</dbReference>
<feature type="region of interest" description="Disordered" evidence="1">
    <location>
        <begin position="1"/>
        <end position="20"/>
    </location>
</feature>
<dbReference type="InterPro" id="IPR000719">
    <property type="entry name" value="Prot_kinase_dom"/>
</dbReference>
<dbReference type="PROSITE" id="PS50011">
    <property type="entry name" value="PROTEIN_KINASE_DOM"/>
    <property type="match status" value="1"/>
</dbReference>
<dbReference type="InterPro" id="IPR011009">
    <property type="entry name" value="Kinase-like_dom_sf"/>
</dbReference>
<dbReference type="PROSITE" id="PS00109">
    <property type="entry name" value="PROTEIN_KINASE_TYR"/>
    <property type="match status" value="1"/>
</dbReference>
<dbReference type="InterPro" id="IPR051681">
    <property type="entry name" value="Ser/Thr_Kinases-Pseudokinases"/>
</dbReference>
<evidence type="ECO:0000313" key="3">
    <source>
        <dbReference type="EMBL" id="KAK7677086.1"/>
    </source>
</evidence>